<dbReference type="EMBL" id="CP017076">
    <property type="protein sequence ID" value="AOR79463.1"/>
    <property type="molecule type" value="Genomic_DNA"/>
</dbReference>
<evidence type="ECO:0000313" key="4">
    <source>
        <dbReference type="Proteomes" id="UP000024329"/>
    </source>
</evidence>
<dbReference type="PANTHER" id="PTHR35006">
    <property type="entry name" value="GLYOXALASE FAMILY PROTEIN (AFU_ORTHOLOGUE AFUA_5G14830)"/>
    <property type="match status" value="1"/>
</dbReference>
<dbReference type="InterPro" id="IPR037523">
    <property type="entry name" value="VOC_core"/>
</dbReference>
<dbReference type="SUPFAM" id="SSF54593">
    <property type="entry name" value="Glyoxalase/Bleomycin resistance protein/Dihydroxybiphenyl dioxygenase"/>
    <property type="match status" value="1"/>
</dbReference>
<accession>A0A031JUW3</accession>
<feature type="domain" description="VOC" evidence="1">
    <location>
        <begin position="1"/>
        <end position="123"/>
    </location>
</feature>
<protein>
    <submittedName>
        <fullName evidence="2">Glyoxalase</fullName>
    </submittedName>
</protein>
<dbReference type="PROSITE" id="PS51819">
    <property type="entry name" value="VOC"/>
    <property type="match status" value="1"/>
</dbReference>
<dbReference type="Pfam" id="PF00903">
    <property type="entry name" value="Glyoxalase"/>
    <property type="match status" value="1"/>
</dbReference>
<dbReference type="InterPro" id="IPR029068">
    <property type="entry name" value="Glyas_Bleomycin-R_OHBP_Dase"/>
</dbReference>
<dbReference type="RefSeq" id="WP_036527099.1">
    <property type="nucleotide sequence ID" value="NZ_CP017076.1"/>
</dbReference>
<proteinExistence type="predicted"/>
<name>A0A031JUW3_9SPHN</name>
<dbReference type="KEGG" id="nre:BES08_21845"/>
<dbReference type="OrthoDB" id="9807407at2"/>
<evidence type="ECO:0000259" key="1">
    <source>
        <dbReference type="PROSITE" id="PS51819"/>
    </source>
</evidence>
<dbReference type="EMBL" id="JFYZ01000016">
    <property type="protein sequence ID" value="EZP80598.1"/>
    <property type="molecule type" value="Genomic_DNA"/>
</dbReference>
<dbReference type="Proteomes" id="UP000024329">
    <property type="component" value="Unassembled WGS sequence"/>
</dbReference>
<evidence type="ECO:0000313" key="5">
    <source>
        <dbReference type="Proteomes" id="UP000094626"/>
    </source>
</evidence>
<dbReference type="Proteomes" id="UP000094626">
    <property type="component" value="Plasmid pSA1"/>
</dbReference>
<reference evidence="5" key="3">
    <citation type="journal article" date="2017" name="J. Biotechnol.">
        <title>Complete genome sequence of Novosphingobium resinovorum SA1, a versatile xenobiotic-degrading bacterium capable of utilizing sulfanilic acid.</title>
        <authorList>
            <person name="Hegedus B."/>
            <person name="Kos P.B."/>
            <person name="Balint B."/>
            <person name="Maroti G."/>
            <person name="Gan H.M."/>
            <person name="Perei K."/>
            <person name="Rakhely G."/>
        </authorList>
    </citation>
    <scope>NUCLEOTIDE SEQUENCE [LARGE SCALE GENOMIC DNA]</scope>
    <source>
        <strain evidence="5">SA1</strain>
    </source>
</reference>
<keyword evidence="5" id="KW-1185">Reference proteome</keyword>
<evidence type="ECO:0000313" key="3">
    <source>
        <dbReference type="EMBL" id="EZP80598.1"/>
    </source>
</evidence>
<dbReference type="Gene3D" id="3.10.180.10">
    <property type="entry name" value="2,3-Dihydroxybiphenyl 1,2-Dioxygenase, domain 1"/>
    <property type="match status" value="1"/>
</dbReference>
<reference evidence="3 4" key="1">
    <citation type="submission" date="2014-03" db="EMBL/GenBank/DDBJ databases">
        <title>Whole genome sequence of Novosphingobium resinovorum KF1.</title>
        <authorList>
            <person name="Gan H.M."/>
            <person name="Gan H.Y."/>
            <person name="Chew T.H."/>
            <person name="Savka M.A."/>
        </authorList>
    </citation>
    <scope>NUCLEOTIDE SEQUENCE [LARGE SCALE GENOMIC DNA]</scope>
    <source>
        <strain evidence="3 4">KF1</strain>
    </source>
</reference>
<dbReference type="CDD" id="cd07262">
    <property type="entry name" value="VOC_like"/>
    <property type="match status" value="1"/>
</dbReference>
<organism evidence="3 4">
    <name type="scientific">Novosphingobium resinovorum</name>
    <dbReference type="NCBI Taxonomy" id="158500"/>
    <lineage>
        <taxon>Bacteria</taxon>
        <taxon>Pseudomonadati</taxon>
        <taxon>Pseudomonadota</taxon>
        <taxon>Alphaproteobacteria</taxon>
        <taxon>Sphingomonadales</taxon>
        <taxon>Sphingomonadaceae</taxon>
        <taxon>Novosphingobium</taxon>
    </lineage>
</organism>
<dbReference type="InterPro" id="IPR004360">
    <property type="entry name" value="Glyas_Fos-R_dOase_dom"/>
</dbReference>
<geneLocation type="plasmid" evidence="2 5">
    <name>pSA1</name>
</geneLocation>
<reference evidence="2" key="2">
    <citation type="submission" date="2016-08" db="EMBL/GenBank/DDBJ databases">
        <authorList>
            <person name="Seilhamer J.J."/>
        </authorList>
    </citation>
    <scope>NUCLEOTIDE SEQUENCE [LARGE SCALE GENOMIC DNA]</scope>
    <source>
        <strain evidence="2">SA1</strain>
        <plasmid evidence="2">pSA1</plasmid>
    </source>
</reference>
<keyword evidence="2" id="KW-0614">Plasmid</keyword>
<dbReference type="PANTHER" id="PTHR35006:SF1">
    <property type="entry name" value="BLL2941 PROTEIN"/>
    <property type="match status" value="1"/>
</dbReference>
<gene>
    <name evidence="2" type="ORF">BES08_21845</name>
    <name evidence="3" type="ORF">BV97_03365</name>
</gene>
<sequence length="126" mass="12463">MFTHIMVGANDVPAAKTFYDAVLGALGHGEGNLIGEGHGVGYATSGGFFAAVTPRDGNAPSFANGGTIGFAAPGPEAVDAAHAAGLAAGGTCEGAPGPREMFPGAYGAYLRDPTGNKLCIWQAPKA</sequence>
<dbReference type="eggNOG" id="COG0346">
    <property type="taxonomic scope" value="Bacteria"/>
</dbReference>
<dbReference type="AlphaFoldDB" id="A0A031JUW3"/>
<evidence type="ECO:0000313" key="2">
    <source>
        <dbReference type="EMBL" id="AOR79463.1"/>
    </source>
</evidence>
<dbReference type="PATRIC" id="fig|158500.4.peg.3432"/>